<sequence length="660" mass="74622">MILFMWFVFTKILWIQSQTVIEPTTLIGFDCSSPTANYTPVDLTSINECQGSDVQITETTVDIQVLQSRIYRPVHVQSCLIHLTRLVYHCGMHSHVSIKENMIYSGISVIGSSRCIEIHRTHSFTDRGTRVDDIQANSSTTVTLTIAGSIDTNGNCKNAQKYQDAGGTYDNVVVTGQLTITISDYTALAEIKQKKLIIQRLGISCKATDQYCFDYNYGELVWTYLDQNICDKNTVDVLYEGIGVIGSINGKDKVLVVKSNDYAFAVKIMSDTILCNIDVWKTEHDRIFIAEKGHLGYKFEKGSIITSNIDLTSYINTKFSYLVHHFQTNLQQLYKVIQLRECETRKMVLEHRLILANGSPDKVGALIEGNGVYGRILGESLYIIKCTPVGVSLRYDSKCYQEIPVTYMNTTMFLTPVTRLLIDKAQEVPCRSLIHPRFRIGGNWYIRTPDLMKVNSPNKLDPNDERLVWEFQPLIGISTGGLYSQEQIRSLQRDMMFPAIREAIQTAIVRKITHTGGDTFDPSSLWSSDQLTTLSNTIASKISWIFGIFGHYASIFIGVYMIWKLLTYLLGVIINCKILKNYNIQSCCLWASLVDSLTTLITIHKQYSSSKESTALTSIQIDDDEKDCRMYTENLGPKPSAPLATYPPLQPWKVRSSNFM</sequence>
<dbReference type="EMBL" id="MN567063">
    <property type="protein sequence ID" value="QHX39783.1"/>
    <property type="molecule type" value="Genomic_RNA"/>
</dbReference>
<evidence type="ECO:0000313" key="2">
    <source>
        <dbReference type="EMBL" id="QHX39783.1"/>
    </source>
</evidence>
<keyword evidence="1" id="KW-0812">Transmembrane</keyword>
<keyword evidence="1" id="KW-1133">Transmembrane helix</keyword>
<proteinExistence type="predicted"/>
<reference evidence="2" key="1">
    <citation type="journal article" date="2020" name="J. ISSAAS">
        <title>Identification of Reptarenaviruses, Hartmaniviruses and a Novel Chuvirus in Captive Brazilian Native Boa Constrictors with Boid Inclusion Body Disease.</title>
        <authorList>
            <person name="Argenta F.F."/>
            <person name="Hepojoki J."/>
            <person name="Smura T."/>
            <person name="Szirovicza L."/>
            <person name="Hammerschmitt M.E."/>
            <person name="Driemeier D."/>
            <person name="Kipar A."/>
            <person name="Hetzel U."/>
        </authorList>
    </citation>
    <scope>NUCLEOTIDE SEQUENCE</scope>
    <source>
        <strain evidence="2">1164-18_HFrV-1</strain>
    </source>
</reference>
<evidence type="ECO:0000256" key="1">
    <source>
        <dbReference type="SAM" id="Phobius"/>
    </source>
</evidence>
<dbReference type="Pfam" id="PF24664">
    <property type="entry name" value="Monjiviricetes_fusion"/>
    <property type="match status" value="1"/>
</dbReference>
<protein>
    <submittedName>
        <fullName evidence="2">Glycoprotein</fullName>
    </submittedName>
</protein>
<keyword evidence="1" id="KW-0472">Membrane</keyword>
<accession>A0A6C0PIL9</accession>
<name>A0A6C0PIL9_9VIRU</name>
<organism evidence="2">
    <name type="scientific">Herr Frank virus 1</name>
    <dbReference type="NCBI Taxonomy" id="2847181"/>
    <lineage>
        <taxon>Viruses</taxon>
        <taxon>Riboviria</taxon>
        <taxon>Orthornavirae</taxon>
        <taxon>Negarnaviricota</taxon>
        <taxon>Haploviricotina</taxon>
        <taxon>Monjiviricetes</taxon>
        <taxon>Jingchuvirales</taxon>
        <taxon>Chuviridae</taxon>
        <taxon>Piscichuvirus</taxon>
        <taxon>Piscichuvirus franki</taxon>
    </lineage>
</organism>
<feature type="transmembrane region" description="Helical" evidence="1">
    <location>
        <begin position="542"/>
        <end position="563"/>
    </location>
</feature>